<dbReference type="GO" id="GO:0005524">
    <property type="term" value="F:ATP binding"/>
    <property type="evidence" value="ECO:0007669"/>
    <property type="project" value="UniProtKB-UniRule"/>
</dbReference>
<proteinExistence type="inferred from homology"/>
<dbReference type="Proteomes" id="UP000823823">
    <property type="component" value="Unassembled WGS sequence"/>
</dbReference>
<evidence type="ECO:0000256" key="2">
    <source>
        <dbReference type="ARBA" id="ARBA00022679"/>
    </source>
</evidence>
<evidence type="ECO:0000256" key="4">
    <source>
        <dbReference type="ARBA" id="ARBA00022777"/>
    </source>
</evidence>
<dbReference type="EMBL" id="DWZH01000010">
    <property type="protein sequence ID" value="HJB09196.1"/>
    <property type="molecule type" value="Genomic_DNA"/>
</dbReference>
<reference evidence="8" key="1">
    <citation type="journal article" date="2021" name="PeerJ">
        <title>Extensive microbial diversity within the chicken gut microbiome revealed by metagenomics and culture.</title>
        <authorList>
            <person name="Gilroy R."/>
            <person name="Ravi A."/>
            <person name="Getino M."/>
            <person name="Pursley I."/>
            <person name="Horton D.L."/>
            <person name="Alikhan N.F."/>
            <person name="Baker D."/>
            <person name="Gharbi K."/>
            <person name="Hall N."/>
            <person name="Watson M."/>
            <person name="Adriaenssens E.M."/>
            <person name="Foster-Nyarko E."/>
            <person name="Jarju S."/>
            <person name="Secka A."/>
            <person name="Antonio M."/>
            <person name="Oren A."/>
            <person name="Chaudhuri R.R."/>
            <person name="La Ragione R."/>
            <person name="Hildebrand F."/>
            <person name="Pallen M.J."/>
        </authorList>
    </citation>
    <scope>NUCLEOTIDE SEQUENCE</scope>
    <source>
        <strain evidence="8">ChiHjej13B12-24818</strain>
    </source>
</reference>
<comment type="subunit">
    <text evidence="7">Monomer.</text>
</comment>
<comment type="pathway">
    <text evidence="7">Metabolic intermediate biosynthesis; chorismate biosynthesis; chorismate from D-erythrose 4-phosphate and phosphoenolpyruvate: step 5/7.</text>
</comment>
<gene>
    <name evidence="7" type="primary">aroK</name>
    <name evidence="8" type="ORF">H9786_01490</name>
</gene>
<dbReference type="Gene3D" id="3.40.50.300">
    <property type="entry name" value="P-loop containing nucleotide triphosphate hydrolases"/>
    <property type="match status" value="1"/>
</dbReference>
<feature type="binding site" evidence="7">
    <location>
        <position position="35"/>
    </location>
    <ligand>
        <name>substrate</name>
    </ligand>
</feature>
<comment type="cofactor">
    <cofactor evidence="7">
        <name>Mg(2+)</name>
        <dbReference type="ChEBI" id="CHEBI:18420"/>
    </cofactor>
    <text evidence="7">Binds 1 Mg(2+) ion per subunit.</text>
</comment>
<dbReference type="InterPro" id="IPR031322">
    <property type="entry name" value="Shikimate/glucono_kinase"/>
</dbReference>
<keyword evidence="1 7" id="KW-0028">Amino-acid biosynthesis</keyword>
<dbReference type="PRINTS" id="PR01100">
    <property type="entry name" value="SHIKIMTKNASE"/>
</dbReference>
<comment type="caution">
    <text evidence="7">Lacks conserved residue(s) required for the propagation of feature annotation.</text>
</comment>
<feature type="binding site" evidence="7">
    <location>
        <position position="81"/>
    </location>
    <ligand>
        <name>substrate</name>
    </ligand>
</feature>
<keyword evidence="7" id="KW-0479">Metal-binding</keyword>
<comment type="subcellular location">
    <subcellularLocation>
        <location evidence="7">Cytoplasm</location>
    </subcellularLocation>
</comment>
<feature type="binding site" evidence="7">
    <location>
        <begin position="13"/>
        <end position="18"/>
    </location>
    <ligand>
        <name>ATP</name>
        <dbReference type="ChEBI" id="CHEBI:30616"/>
    </ligand>
</feature>
<dbReference type="EC" id="2.7.1.71" evidence="7"/>
<dbReference type="SUPFAM" id="SSF52540">
    <property type="entry name" value="P-loop containing nucleoside triphosphate hydrolases"/>
    <property type="match status" value="1"/>
</dbReference>
<dbReference type="Pfam" id="PF01202">
    <property type="entry name" value="SKI"/>
    <property type="match status" value="1"/>
</dbReference>
<dbReference type="GO" id="GO:0009423">
    <property type="term" value="P:chorismate biosynthetic process"/>
    <property type="evidence" value="ECO:0007669"/>
    <property type="project" value="UniProtKB-UniRule"/>
</dbReference>
<dbReference type="GO" id="GO:0008652">
    <property type="term" value="P:amino acid biosynthetic process"/>
    <property type="evidence" value="ECO:0007669"/>
    <property type="project" value="UniProtKB-KW"/>
</dbReference>
<keyword evidence="2 7" id="KW-0808">Transferase</keyword>
<dbReference type="GO" id="GO:0000287">
    <property type="term" value="F:magnesium ion binding"/>
    <property type="evidence" value="ECO:0007669"/>
    <property type="project" value="UniProtKB-UniRule"/>
</dbReference>
<reference evidence="8" key="2">
    <citation type="submission" date="2021-04" db="EMBL/GenBank/DDBJ databases">
        <authorList>
            <person name="Gilroy R."/>
        </authorList>
    </citation>
    <scope>NUCLEOTIDE SEQUENCE</scope>
    <source>
        <strain evidence="8">ChiHjej13B12-24818</strain>
    </source>
</reference>
<evidence type="ECO:0000256" key="1">
    <source>
        <dbReference type="ARBA" id="ARBA00022605"/>
    </source>
</evidence>
<evidence type="ECO:0000256" key="3">
    <source>
        <dbReference type="ARBA" id="ARBA00022741"/>
    </source>
</evidence>
<evidence type="ECO:0000313" key="9">
    <source>
        <dbReference type="Proteomes" id="UP000823823"/>
    </source>
</evidence>
<keyword evidence="5 7" id="KW-0067">ATP-binding</keyword>
<dbReference type="GO" id="GO:0005829">
    <property type="term" value="C:cytosol"/>
    <property type="evidence" value="ECO:0007669"/>
    <property type="project" value="TreeGrafter"/>
</dbReference>
<evidence type="ECO:0000313" key="8">
    <source>
        <dbReference type="EMBL" id="HJB09196.1"/>
    </source>
</evidence>
<dbReference type="GO" id="GO:0004765">
    <property type="term" value="F:shikimate kinase activity"/>
    <property type="evidence" value="ECO:0007669"/>
    <property type="project" value="UniProtKB-UniRule"/>
</dbReference>
<dbReference type="CDD" id="cd00464">
    <property type="entry name" value="SK"/>
    <property type="match status" value="1"/>
</dbReference>
<accession>A0A9D2LB59</accession>
<sequence>MTGPLAILMGPMGAGKSSVGRALAAQLGVDFADLDTLIVEADGRTIPEIFAAEGEPAFRELEAAVLARALAERTGVLALGGGAPLHPDAGELLRGRPVILLEIEEAVAARRLARGTGRPMLEGSDPMARWRQLAQERGPTYRDLAACRIDSGHGGPAHVARTIVRTLQLDLPSGPEKETE</sequence>
<dbReference type="PANTHER" id="PTHR21087">
    <property type="entry name" value="SHIKIMATE KINASE"/>
    <property type="match status" value="1"/>
</dbReference>
<dbReference type="InterPro" id="IPR000623">
    <property type="entry name" value="Shikimate_kinase/TSH1"/>
</dbReference>
<comment type="caution">
    <text evidence="8">The sequence shown here is derived from an EMBL/GenBank/DDBJ whole genome shotgun (WGS) entry which is preliminary data.</text>
</comment>
<keyword evidence="7" id="KW-0460">Magnesium</keyword>
<evidence type="ECO:0000256" key="7">
    <source>
        <dbReference type="HAMAP-Rule" id="MF_00109"/>
    </source>
</evidence>
<feature type="binding site" evidence="7">
    <location>
        <position position="17"/>
    </location>
    <ligand>
        <name>Mg(2+)</name>
        <dbReference type="ChEBI" id="CHEBI:18420"/>
    </ligand>
</feature>
<dbReference type="GO" id="GO:0009073">
    <property type="term" value="P:aromatic amino acid family biosynthetic process"/>
    <property type="evidence" value="ECO:0007669"/>
    <property type="project" value="UniProtKB-KW"/>
</dbReference>
<feature type="binding site" evidence="7">
    <location>
        <position position="59"/>
    </location>
    <ligand>
        <name>substrate</name>
    </ligand>
</feature>
<feature type="binding site" evidence="7">
    <location>
        <position position="137"/>
    </location>
    <ligand>
        <name>substrate</name>
    </ligand>
</feature>
<keyword evidence="6 7" id="KW-0057">Aromatic amino acid biosynthesis</keyword>
<keyword evidence="7" id="KW-0963">Cytoplasm</keyword>
<organism evidence="8 9">
    <name type="scientific">Candidatus Brachybacterium merdavium</name>
    <dbReference type="NCBI Taxonomy" id="2838513"/>
    <lineage>
        <taxon>Bacteria</taxon>
        <taxon>Bacillati</taxon>
        <taxon>Actinomycetota</taxon>
        <taxon>Actinomycetes</taxon>
        <taxon>Micrococcales</taxon>
        <taxon>Dermabacteraceae</taxon>
        <taxon>Brachybacterium</taxon>
    </lineage>
</organism>
<evidence type="ECO:0000256" key="6">
    <source>
        <dbReference type="ARBA" id="ARBA00023141"/>
    </source>
</evidence>
<name>A0A9D2LB59_9MICO</name>
<keyword evidence="3 7" id="KW-0547">Nucleotide-binding</keyword>
<keyword evidence="4 7" id="KW-0418">Kinase</keyword>
<dbReference type="HAMAP" id="MF_00109">
    <property type="entry name" value="Shikimate_kinase"/>
    <property type="match status" value="1"/>
</dbReference>
<comment type="similarity">
    <text evidence="7">Belongs to the shikimate kinase family.</text>
</comment>
<dbReference type="AlphaFoldDB" id="A0A9D2LB59"/>
<feature type="binding site" evidence="7">
    <location>
        <position position="118"/>
    </location>
    <ligand>
        <name>ATP</name>
        <dbReference type="ChEBI" id="CHEBI:30616"/>
    </ligand>
</feature>
<evidence type="ECO:0000256" key="5">
    <source>
        <dbReference type="ARBA" id="ARBA00022840"/>
    </source>
</evidence>
<comment type="catalytic activity">
    <reaction evidence="7">
        <text>shikimate + ATP = 3-phosphoshikimate + ADP + H(+)</text>
        <dbReference type="Rhea" id="RHEA:13121"/>
        <dbReference type="ChEBI" id="CHEBI:15378"/>
        <dbReference type="ChEBI" id="CHEBI:30616"/>
        <dbReference type="ChEBI" id="CHEBI:36208"/>
        <dbReference type="ChEBI" id="CHEBI:145989"/>
        <dbReference type="ChEBI" id="CHEBI:456216"/>
        <dbReference type="EC" id="2.7.1.71"/>
    </reaction>
</comment>
<dbReference type="PANTHER" id="PTHR21087:SF16">
    <property type="entry name" value="SHIKIMATE KINASE 1, CHLOROPLASTIC"/>
    <property type="match status" value="1"/>
</dbReference>
<comment type="function">
    <text evidence="7">Catalyzes the specific phosphorylation of the 3-hydroxyl group of shikimic acid using ATP as a cosubstrate.</text>
</comment>
<protein>
    <recommendedName>
        <fullName evidence="7">Shikimate kinase</fullName>
        <shortName evidence="7">SK</shortName>
        <ecNumber evidence="7">2.7.1.71</ecNumber>
    </recommendedName>
</protein>
<dbReference type="InterPro" id="IPR027417">
    <property type="entry name" value="P-loop_NTPase"/>
</dbReference>